<dbReference type="InterPro" id="IPR052159">
    <property type="entry name" value="Competence_DNA_uptake"/>
</dbReference>
<dbReference type="Proteomes" id="UP001230220">
    <property type="component" value="Unassembled WGS sequence"/>
</dbReference>
<dbReference type="Gene3D" id="3.60.15.10">
    <property type="entry name" value="Ribonuclease Z/Hydroxyacylglutathione hydrolase-like"/>
    <property type="match status" value="2"/>
</dbReference>
<proteinExistence type="predicted"/>
<dbReference type="CDD" id="cd07731">
    <property type="entry name" value="ComA-like_MBL-fold"/>
    <property type="match status" value="1"/>
</dbReference>
<accession>A0ABU0E7L8</accession>
<keyword evidence="1" id="KW-0472">Membrane</keyword>
<feature type="transmembrane region" description="Helical" evidence="1">
    <location>
        <begin position="166"/>
        <end position="189"/>
    </location>
</feature>
<dbReference type="PANTHER" id="PTHR30619">
    <property type="entry name" value="DNA INTERNALIZATION/COMPETENCE PROTEIN COMEC/REC2"/>
    <property type="match status" value="1"/>
</dbReference>
<comment type="caution">
    <text evidence="3">The sequence shown here is derived from an EMBL/GenBank/DDBJ whole genome shotgun (WGS) entry which is preliminary data.</text>
</comment>
<sequence>MILILLIIFNFHFLSPETNKPTSEVVKVIDIKQNYIIADTDNEQVYLYNVFNVGYGDVLEIEGNYEEVYSLQNFYLYNFMDYSHKKGIHYQMYVNDYTILSKNRSIKNLLFEYIQSIDKDELRSYLLQIFYQIKDDNYIELLFLSGFHLRFLVKVMNKLIKVNKSLLLSVVMLGYTFLFPIRFFIRYLFFRSSIDFLMKHINTKNRFGVTIICLLLMNPFVVTEFSFMAIFIFNTIQLFKVKRLSKLLLPSSIMLPLQLYHFHEINIMMLLCYPILQRVHLLLMVCAIVSVLFHPLSSIFVYLISMYEWLILVFQDLYTFIGKPNIVWMLLWFLVLLKTTVELKKKYIVCFVLLLLYQQNMDSLQLFGEVLFIDVGQGDCILIREPMFGKTIMIDVAGSFRYELAEEVIYPVLKARGIKKIDMLIVTHDDYDHNGSLDDLKELITIDEVYTEIDMLELDSIELYNLNTEAKFDDKNENSIVLYGTIYGFHYLFTGDAGIPFEQAIMEEYQHLPVDILKVSHHGSISATTKDFLHFIDPLVGIISSGRNNSYGHPDDQVVDNLHKQETTVLDTQQNGSVQIYYFHNLLFMRTMSNEFGIIIKVKL</sequence>
<dbReference type="Pfam" id="PF00753">
    <property type="entry name" value="Lactamase_B"/>
    <property type="match status" value="1"/>
</dbReference>
<keyword evidence="4" id="KW-1185">Reference proteome</keyword>
<feature type="transmembrane region" description="Helical" evidence="1">
    <location>
        <begin position="253"/>
        <end position="276"/>
    </location>
</feature>
<dbReference type="InterPro" id="IPR035681">
    <property type="entry name" value="ComA-like_MBL"/>
</dbReference>
<evidence type="ECO:0000313" key="3">
    <source>
        <dbReference type="EMBL" id="MDQ0362893.1"/>
    </source>
</evidence>
<dbReference type="InterPro" id="IPR036866">
    <property type="entry name" value="RibonucZ/Hydroxyglut_hydro"/>
</dbReference>
<dbReference type="EMBL" id="JAUSUR010000008">
    <property type="protein sequence ID" value="MDQ0362893.1"/>
    <property type="molecule type" value="Genomic_DNA"/>
</dbReference>
<evidence type="ECO:0000259" key="2">
    <source>
        <dbReference type="Pfam" id="PF00753"/>
    </source>
</evidence>
<feature type="transmembrane region" description="Helical" evidence="1">
    <location>
        <begin position="281"/>
        <end position="305"/>
    </location>
</feature>
<evidence type="ECO:0000313" key="4">
    <source>
        <dbReference type="Proteomes" id="UP001230220"/>
    </source>
</evidence>
<feature type="transmembrane region" description="Helical" evidence="1">
    <location>
        <begin position="209"/>
        <end position="233"/>
    </location>
</feature>
<reference evidence="3 4" key="1">
    <citation type="submission" date="2023-07" db="EMBL/GenBank/DDBJ databases">
        <title>Genomic Encyclopedia of Type Strains, Phase IV (KMG-IV): sequencing the most valuable type-strain genomes for metagenomic binning, comparative biology and taxonomic classification.</title>
        <authorList>
            <person name="Goeker M."/>
        </authorList>
    </citation>
    <scope>NUCLEOTIDE SEQUENCE [LARGE SCALE GENOMIC DNA]</scope>
    <source>
        <strain evidence="3 4">DSM 16784</strain>
    </source>
</reference>
<dbReference type="SUPFAM" id="SSF56281">
    <property type="entry name" value="Metallo-hydrolase/oxidoreductase"/>
    <property type="match status" value="1"/>
</dbReference>
<dbReference type="InterPro" id="IPR001279">
    <property type="entry name" value="Metallo-B-lactamas"/>
</dbReference>
<feature type="transmembrane region" description="Helical" evidence="1">
    <location>
        <begin position="317"/>
        <end position="337"/>
    </location>
</feature>
<dbReference type="RefSeq" id="WP_307411091.1">
    <property type="nucleotide sequence ID" value="NZ_JAUSUR010000008.1"/>
</dbReference>
<gene>
    <name evidence="3" type="ORF">J2S15_003654</name>
</gene>
<name>A0ABU0E7L8_9FIRM</name>
<protein>
    <submittedName>
        <fullName evidence="3">Competence protein ComEC</fullName>
    </submittedName>
</protein>
<dbReference type="PANTHER" id="PTHR30619:SF7">
    <property type="entry name" value="BETA-LACTAMASE DOMAIN PROTEIN"/>
    <property type="match status" value="1"/>
</dbReference>
<keyword evidence="1" id="KW-0812">Transmembrane</keyword>
<keyword evidence="1" id="KW-1133">Transmembrane helix</keyword>
<organism evidence="3 4">
    <name type="scientific">Breznakia pachnodae</name>
    <dbReference type="NCBI Taxonomy" id="265178"/>
    <lineage>
        <taxon>Bacteria</taxon>
        <taxon>Bacillati</taxon>
        <taxon>Bacillota</taxon>
        <taxon>Erysipelotrichia</taxon>
        <taxon>Erysipelotrichales</taxon>
        <taxon>Erysipelotrichaceae</taxon>
        <taxon>Breznakia</taxon>
    </lineage>
</organism>
<evidence type="ECO:0000256" key="1">
    <source>
        <dbReference type="SAM" id="Phobius"/>
    </source>
</evidence>
<feature type="domain" description="Metallo-beta-lactamase" evidence="2">
    <location>
        <begin position="374"/>
        <end position="454"/>
    </location>
</feature>